<evidence type="ECO:0000256" key="4">
    <source>
        <dbReference type="ARBA" id="ARBA00038054"/>
    </source>
</evidence>
<protein>
    <recommendedName>
        <fullName evidence="5">Flavin reductase like domain-containing protein</fullName>
    </recommendedName>
</protein>
<dbReference type="SMART" id="SM00903">
    <property type="entry name" value="Flavin_Reduct"/>
    <property type="match status" value="1"/>
</dbReference>
<organism evidence="6 7">
    <name type="scientific">Dyella thiooxydans</name>
    <dbReference type="NCBI Taxonomy" id="445710"/>
    <lineage>
        <taxon>Bacteria</taxon>
        <taxon>Pseudomonadati</taxon>
        <taxon>Pseudomonadota</taxon>
        <taxon>Gammaproteobacteria</taxon>
        <taxon>Lysobacterales</taxon>
        <taxon>Rhodanobacteraceae</taxon>
        <taxon>Dyella</taxon>
    </lineage>
</organism>
<dbReference type="Pfam" id="PF01613">
    <property type="entry name" value="Flavin_Reduct"/>
    <property type="match status" value="1"/>
</dbReference>
<comment type="cofactor">
    <cofactor evidence="1">
        <name>FMN</name>
        <dbReference type="ChEBI" id="CHEBI:58210"/>
    </cofactor>
</comment>
<keyword evidence="3" id="KW-0288">FMN</keyword>
<evidence type="ECO:0000313" key="6">
    <source>
        <dbReference type="EMBL" id="AND67576.1"/>
    </source>
</evidence>
<dbReference type="PANTHER" id="PTHR33798">
    <property type="entry name" value="FLAVOPROTEIN OXYGENASE"/>
    <property type="match status" value="1"/>
</dbReference>
<keyword evidence="2" id="KW-0285">Flavoprotein</keyword>
<evidence type="ECO:0000259" key="5">
    <source>
        <dbReference type="SMART" id="SM00903"/>
    </source>
</evidence>
<dbReference type="SUPFAM" id="SSF50475">
    <property type="entry name" value="FMN-binding split barrel"/>
    <property type="match status" value="1"/>
</dbReference>
<reference evidence="6 7" key="1">
    <citation type="submission" date="2016-02" db="EMBL/GenBank/DDBJ databases">
        <title>Complete genome sequencing and analysis of ATSB10, Dyella thiooxydans isolated from rhizosphere soil of sunflower (Helianthus annuus L.).</title>
        <authorList>
            <person name="Lee Y."/>
            <person name="Hwangbo K."/>
            <person name="Chung H."/>
            <person name="Yoo J."/>
            <person name="Kim K.Y."/>
            <person name="Sa T.M."/>
            <person name="Um Y."/>
            <person name="Madhaiyan M."/>
        </authorList>
    </citation>
    <scope>NUCLEOTIDE SEQUENCE [LARGE SCALE GENOMIC DNA]</scope>
    <source>
        <strain evidence="6 7">ATSB10</strain>
    </source>
</reference>
<keyword evidence="7" id="KW-1185">Reference proteome</keyword>
<feature type="domain" description="Flavin reductase like" evidence="5">
    <location>
        <begin position="19"/>
        <end position="174"/>
    </location>
</feature>
<dbReference type="EMBL" id="CP014841">
    <property type="protein sequence ID" value="AND67576.1"/>
    <property type="molecule type" value="Genomic_DNA"/>
</dbReference>
<dbReference type="InterPro" id="IPR012349">
    <property type="entry name" value="Split_barrel_FMN-bd"/>
</dbReference>
<proteinExistence type="inferred from homology"/>
<accession>A0A160MWU3</accession>
<dbReference type="Gene3D" id="2.30.110.10">
    <property type="entry name" value="Electron Transport, Fmn-binding Protein, Chain A"/>
    <property type="match status" value="1"/>
</dbReference>
<dbReference type="GO" id="GO:0010181">
    <property type="term" value="F:FMN binding"/>
    <property type="evidence" value="ECO:0007669"/>
    <property type="project" value="InterPro"/>
</dbReference>
<dbReference type="STRING" id="445710.ATSB10_01220"/>
<dbReference type="PANTHER" id="PTHR33798:SF5">
    <property type="entry name" value="FLAVIN REDUCTASE LIKE DOMAIN-CONTAINING PROTEIN"/>
    <property type="match status" value="1"/>
</dbReference>
<dbReference type="OrthoDB" id="9794638at2"/>
<evidence type="ECO:0000256" key="3">
    <source>
        <dbReference type="ARBA" id="ARBA00022643"/>
    </source>
</evidence>
<dbReference type="RefSeq" id="WP_063669946.1">
    <property type="nucleotide sequence ID" value="NZ_CP014841.1"/>
</dbReference>
<dbReference type="KEGG" id="dtx:ATSB10_01220"/>
<evidence type="ECO:0000256" key="1">
    <source>
        <dbReference type="ARBA" id="ARBA00001917"/>
    </source>
</evidence>
<dbReference type="PATRIC" id="fig|445710.3.peg.120"/>
<dbReference type="Proteomes" id="UP000077255">
    <property type="component" value="Chromosome"/>
</dbReference>
<name>A0A160MWU3_9GAMM</name>
<sequence length="202" mass="22022">MQLDLAGLSAEEAYRWLTATVTPRPIAWVSSVSAAGVANLAPFSFFQVICDQPPTLMVNVGLNPGGRLKDTLVNARETGQLVIHLVNAAMAPVMNETAATLPPEVSEIEVNGLETVPGTRVAVPRLLQAPVAFECEVESITPYPAESPRHFLIFARVLLAHIDDAVMADERHVDPEKLDLVGRMGGLWYSTTRDRFPMKRPP</sequence>
<dbReference type="AlphaFoldDB" id="A0A160MWU3"/>
<comment type="similarity">
    <text evidence="4">Belongs to the flavoredoxin family.</text>
</comment>
<evidence type="ECO:0000313" key="7">
    <source>
        <dbReference type="Proteomes" id="UP000077255"/>
    </source>
</evidence>
<evidence type="ECO:0000256" key="2">
    <source>
        <dbReference type="ARBA" id="ARBA00022630"/>
    </source>
</evidence>
<dbReference type="GO" id="GO:0016646">
    <property type="term" value="F:oxidoreductase activity, acting on the CH-NH group of donors, NAD or NADP as acceptor"/>
    <property type="evidence" value="ECO:0007669"/>
    <property type="project" value="UniProtKB-ARBA"/>
</dbReference>
<dbReference type="InterPro" id="IPR002563">
    <property type="entry name" value="Flavin_Rdtase-like_dom"/>
</dbReference>
<gene>
    <name evidence="6" type="ORF">ATSB10_01220</name>
</gene>